<evidence type="ECO:0000313" key="4">
    <source>
        <dbReference type="EMBL" id="MDY0405344.1"/>
    </source>
</evidence>
<name>A0ABU5CHQ6_9BACI</name>
<reference evidence="4 5" key="1">
    <citation type="submission" date="2023-10" db="EMBL/GenBank/DDBJ databases">
        <title>179-bfca-hs.</title>
        <authorList>
            <person name="Miliotis G."/>
            <person name="Sengupta P."/>
            <person name="Hameed A."/>
            <person name="Chuvochina M."/>
            <person name="Mcdonagh F."/>
            <person name="Simpson A.C."/>
            <person name="Singh N.K."/>
            <person name="Rekha P.D."/>
            <person name="Raman K."/>
            <person name="Hugenholtz P."/>
            <person name="Venkateswaran K."/>
        </authorList>
    </citation>
    <scope>NUCLEOTIDE SEQUENCE [LARGE SCALE GENOMIC DNA]</scope>
    <source>
        <strain evidence="4 5">179-BFC-A-HS</strain>
    </source>
</reference>
<evidence type="ECO:0000313" key="5">
    <source>
        <dbReference type="Proteomes" id="UP001228376"/>
    </source>
</evidence>
<keyword evidence="5" id="KW-1185">Reference proteome</keyword>
<dbReference type="Pfam" id="PF26347">
    <property type="entry name" value="YtrI_sporulation"/>
    <property type="match status" value="1"/>
</dbReference>
<keyword evidence="2" id="KW-0472">Membrane</keyword>
<comment type="caution">
    <text evidence="4">The sequence shown here is derived from an EMBL/GenBank/DDBJ whole genome shotgun (WGS) entry which is preliminary data.</text>
</comment>
<protein>
    <recommendedName>
        <fullName evidence="3">Sporulation membrane protein YtrI C-terminal domain-containing protein</fullName>
    </recommendedName>
</protein>
<accession>A0ABU5CHQ6</accession>
<feature type="domain" description="Sporulation membrane protein YtrI C-terminal" evidence="3">
    <location>
        <begin position="85"/>
        <end position="168"/>
    </location>
</feature>
<evidence type="ECO:0000256" key="1">
    <source>
        <dbReference type="SAM" id="Coils"/>
    </source>
</evidence>
<organism evidence="4 5">
    <name type="scientific">Tigheibacillus jepli</name>
    <dbReference type="NCBI Taxonomy" id="3035914"/>
    <lineage>
        <taxon>Bacteria</taxon>
        <taxon>Bacillati</taxon>
        <taxon>Bacillota</taxon>
        <taxon>Bacilli</taxon>
        <taxon>Bacillales</taxon>
        <taxon>Bacillaceae</taxon>
        <taxon>Tigheibacillus</taxon>
    </lineage>
</organism>
<dbReference type="InterPro" id="IPR058620">
    <property type="entry name" value="YtrI_C"/>
</dbReference>
<keyword evidence="2" id="KW-0812">Transmembrane</keyword>
<dbReference type="EMBL" id="JAROCA020000001">
    <property type="protein sequence ID" value="MDY0405344.1"/>
    <property type="molecule type" value="Genomic_DNA"/>
</dbReference>
<gene>
    <name evidence="4" type="ORF">P5G51_007990</name>
</gene>
<feature type="coiled-coil region" evidence="1">
    <location>
        <begin position="38"/>
        <end position="72"/>
    </location>
</feature>
<dbReference type="RefSeq" id="WP_306065266.1">
    <property type="nucleotide sequence ID" value="NZ_JAROCA020000001.1"/>
</dbReference>
<sequence>MHIPPYYKKPGWQRFMVGVFAGALVSYLVVIYMYGTMYERVVRENYELKAKVTDLQKQKDALLEDENDEEQHGEQDGKSEPVVEELEIRIKNAEELKLDPLIIHQLSDQMKKDLDQIIGLQINIVGKSDELIVSTIESKTYHVDDFSYTFKINRLVVTTKLKLVLEAKIEG</sequence>
<dbReference type="NCBIfam" id="NF041479">
    <property type="entry name" value="spor_membprot_YtrI"/>
    <property type="match status" value="1"/>
</dbReference>
<evidence type="ECO:0000259" key="3">
    <source>
        <dbReference type="Pfam" id="PF26347"/>
    </source>
</evidence>
<keyword evidence="1" id="KW-0175">Coiled coil</keyword>
<evidence type="ECO:0000256" key="2">
    <source>
        <dbReference type="SAM" id="Phobius"/>
    </source>
</evidence>
<feature type="transmembrane region" description="Helical" evidence="2">
    <location>
        <begin position="12"/>
        <end position="34"/>
    </location>
</feature>
<dbReference type="Proteomes" id="UP001228376">
    <property type="component" value="Unassembled WGS sequence"/>
</dbReference>
<keyword evidence="2" id="KW-1133">Transmembrane helix</keyword>
<dbReference type="InterPro" id="IPR048198">
    <property type="entry name" value="YtrI"/>
</dbReference>
<proteinExistence type="predicted"/>